<feature type="compositionally biased region" description="Basic residues" evidence="1">
    <location>
        <begin position="1"/>
        <end position="10"/>
    </location>
</feature>
<dbReference type="AlphaFoldDB" id="A0A426XP74"/>
<organism evidence="2 3">
    <name type="scientific">Ensete ventricosum</name>
    <name type="common">Abyssinian banana</name>
    <name type="synonym">Musa ensete</name>
    <dbReference type="NCBI Taxonomy" id="4639"/>
    <lineage>
        <taxon>Eukaryota</taxon>
        <taxon>Viridiplantae</taxon>
        <taxon>Streptophyta</taxon>
        <taxon>Embryophyta</taxon>
        <taxon>Tracheophyta</taxon>
        <taxon>Spermatophyta</taxon>
        <taxon>Magnoliopsida</taxon>
        <taxon>Liliopsida</taxon>
        <taxon>Zingiberales</taxon>
        <taxon>Musaceae</taxon>
        <taxon>Ensete</taxon>
    </lineage>
</organism>
<feature type="region of interest" description="Disordered" evidence="1">
    <location>
        <begin position="1"/>
        <end position="37"/>
    </location>
</feature>
<evidence type="ECO:0000313" key="3">
    <source>
        <dbReference type="Proteomes" id="UP000287651"/>
    </source>
</evidence>
<evidence type="ECO:0000256" key="1">
    <source>
        <dbReference type="SAM" id="MobiDB-lite"/>
    </source>
</evidence>
<evidence type="ECO:0000313" key="2">
    <source>
        <dbReference type="EMBL" id="RRT41299.1"/>
    </source>
</evidence>
<dbReference type="EMBL" id="AMZH03018679">
    <property type="protein sequence ID" value="RRT41299.1"/>
    <property type="molecule type" value="Genomic_DNA"/>
</dbReference>
<name>A0A426XP74_ENSVE</name>
<dbReference type="Proteomes" id="UP000287651">
    <property type="component" value="Unassembled WGS sequence"/>
</dbReference>
<protein>
    <submittedName>
        <fullName evidence="2">Uncharacterized protein</fullName>
    </submittedName>
</protein>
<gene>
    <name evidence="2" type="ORF">B296_00057928</name>
</gene>
<feature type="compositionally biased region" description="Basic residues" evidence="1">
    <location>
        <begin position="18"/>
        <end position="37"/>
    </location>
</feature>
<comment type="caution">
    <text evidence="2">The sequence shown here is derived from an EMBL/GenBank/DDBJ whole genome shotgun (WGS) entry which is preliminary data.</text>
</comment>
<reference evidence="2 3" key="1">
    <citation type="journal article" date="2014" name="Agronomy (Basel)">
        <title>A Draft Genome Sequence for Ensete ventricosum, the Drought-Tolerant Tree Against Hunger.</title>
        <authorList>
            <person name="Harrison J."/>
            <person name="Moore K.A."/>
            <person name="Paszkiewicz K."/>
            <person name="Jones T."/>
            <person name="Grant M."/>
            <person name="Ambacheew D."/>
            <person name="Muzemil S."/>
            <person name="Studholme D.J."/>
        </authorList>
    </citation>
    <scope>NUCLEOTIDE SEQUENCE [LARGE SCALE GENOMIC DNA]</scope>
</reference>
<accession>A0A426XP74</accession>
<sequence>MWGLVHKRTSPRPGGRVPHARGAHAVAGRRPRRKGRSRLVGVLRPRQNTSKPNPINTVQRSSTGAVTMKSFDRRTRLLNRCRRRNMGLLLGPPTFRGISS</sequence>
<proteinExistence type="predicted"/>